<keyword evidence="8" id="KW-1185">Reference proteome</keyword>
<evidence type="ECO:0000256" key="3">
    <source>
        <dbReference type="ARBA" id="ARBA00022827"/>
    </source>
</evidence>
<dbReference type="EC" id="1.18.1.-" evidence="7"/>
<evidence type="ECO:0000256" key="4">
    <source>
        <dbReference type="ARBA" id="ARBA00023002"/>
    </source>
</evidence>
<dbReference type="AlphaFoldDB" id="A0A6S7C0B0"/>
<dbReference type="Pfam" id="PF14759">
    <property type="entry name" value="Reductase_C"/>
    <property type="match status" value="1"/>
</dbReference>
<evidence type="ECO:0000313" key="7">
    <source>
        <dbReference type="EMBL" id="CAB3826319.1"/>
    </source>
</evidence>
<dbReference type="Gene3D" id="3.30.390.30">
    <property type="match status" value="1"/>
</dbReference>
<organism evidence="7 8">
    <name type="scientific">Achromobacter pulmonis</name>
    <dbReference type="NCBI Taxonomy" id="1389932"/>
    <lineage>
        <taxon>Bacteria</taxon>
        <taxon>Pseudomonadati</taxon>
        <taxon>Pseudomonadota</taxon>
        <taxon>Betaproteobacteria</taxon>
        <taxon>Burkholderiales</taxon>
        <taxon>Alcaligenaceae</taxon>
        <taxon>Achromobacter</taxon>
    </lineage>
</organism>
<dbReference type="InterPro" id="IPR028202">
    <property type="entry name" value="Reductase_C"/>
</dbReference>
<evidence type="ECO:0000259" key="5">
    <source>
        <dbReference type="Pfam" id="PF07992"/>
    </source>
</evidence>
<dbReference type="GO" id="GO:0005737">
    <property type="term" value="C:cytoplasm"/>
    <property type="evidence" value="ECO:0007669"/>
    <property type="project" value="TreeGrafter"/>
</dbReference>
<dbReference type="Gene3D" id="3.50.50.60">
    <property type="entry name" value="FAD/NAD(P)-binding domain"/>
    <property type="match status" value="2"/>
</dbReference>
<evidence type="ECO:0000259" key="6">
    <source>
        <dbReference type="Pfam" id="PF14759"/>
    </source>
</evidence>
<dbReference type="PANTHER" id="PTHR43557">
    <property type="entry name" value="APOPTOSIS-INDUCING FACTOR 1"/>
    <property type="match status" value="1"/>
</dbReference>
<dbReference type="Proteomes" id="UP000494203">
    <property type="component" value="Unassembled WGS sequence"/>
</dbReference>
<keyword evidence="2" id="KW-0285">Flavoprotein</keyword>
<protein>
    <submittedName>
        <fullName evidence="7">Rhodocoxin reductase</fullName>
        <ecNumber evidence="7">1.18.1.-</ecNumber>
    </submittedName>
</protein>
<dbReference type="InterPro" id="IPR016156">
    <property type="entry name" value="FAD/NAD-linked_Rdtase_dimer_sf"/>
</dbReference>
<accession>A0A6S7C0B0</accession>
<keyword evidence="3" id="KW-0274">FAD</keyword>
<dbReference type="PRINTS" id="PR00411">
    <property type="entry name" value="PNDRDTASEI"/>
</dbReference>
<reference evidence="7 8" key="1">
    <citation type="submission" date="2020-04" db="EMBL/GenBank/DDBJ databases">
        <authorList>
            <person name="De Canck E."/>
        </authorList>
    </citation>
    <scope>NUCLEOTIDE SEQUENCE [LARGE SCALE GENOMIC DNA]</scope>
    <source>
        <strain evidence="7 8">LMG 26788</strain>
    </source>
</reference>
<gene>
    <name evidence="7" type="primary">thcD</name>
    <name evidence="7" type="ORF">LMG26788_00534</name>
</gene>
<dbReference type="RefSeq" id="WP_175139948.1">
    <property type="nucleotide sequence ID" value="NZ_CADIKZ010000001.1"/>
</dbReference>
<dbReference type="PRINTS" id="PR00368">
    <property type="entry name" value="FADPNR"/>
</dbReference>
<feature type="domain" description="Reductase C-terminal" evidence="6">
    <location>
        <begin position="323"/>
        <end position="405"/>
    </location>
</feature>
<dbReference type="InterPro" id="IPR023753">
    <property type="entry name" value="FAD/NAD-binding_dom"/>
</dbReference>
<feature type="domain" description="FAD/NAD(P)-binding" evidence="5">
    <location>
        <begin position="6"/>
        <end position="303"/>
    </location>
</feature>
<dbReference type="InterPro" id="IPR036188">
    <property type="entry name" value="FAD/NAD-bd_sf"/>
</dbReference>
<proteinExistence type="predicted"/>
<dbReference type="InterPro" id="IPR050446">
    <property type="entry name" value="FAD-oxidoreductase/Apoptosis"/>
</dbReference>
<comment type="cofactor">
    <cofactor evidence="1">
        <name>FAD</name>
        <dbReference type="ChEBI" id="CHEBI:57692"/>
    </cofactor>
</comment>
<evidence type="ECO:0000313" key="8">
    <source>
        <dbReference type="Proteomes" id="UP000494203"/>
    </source>
</evidence>
<name>A0A6S7C0B0_9BURK</name>
<dbReference type="Pfam" id="PF07992">
    <property type="entry name" value="Pyr_redox_2"/>
    <property type="match status" value="1"/>
</dbReference>
<evidence type="ECO:0000256" key="2">
    <source>
        <dbReference type="ARBA" id="ARBA00022630"/>
    </source>
</evidence>
<dbReference type="SUPFAM" id="SSF51905">
    <property type="entry name" value="FAD/NAD(P)-binding domain"/>
    <property type="match status" value="2"/>
</dbReference>
<sequence length="409" mass="42358">MSAGAIVIVGAGQAGGWAAATLRGRGYRGRLVLLGDEPHAPYERPPLSKAVLGGQAGPESTELFSRERLAELEITFRPGVAATRLWPERHQVETCEGAVIDYDKLILCTGGRPIVPALPGVDGPAVHVLRTRDDALRLRARLGPGRRIVIAGGGWIGLEVAATARQAGCAATVLEQAPRLCARSVPSGVSAHLAALHAAQGVSLRLNTSLAAVHARPEGGCVAELADGSRLEADAVVLGVGMQANDALARQAGIACERGVLVDEYCRTSAPDVLAAGDVAVARPAGGGGPIRLESWQNAQDQGAAAALSALDAGQPYLPSGAVWSEQYEAMVQIAGFPARAGREVLRPQADARALLSVALDEDGRVIGAVAVNAARELRQLRQWIAQGTRVDPVQLARADAPLSSARIG</sequence>
<dbReference type="GO" id="GO:0016651">
    <property type="term" value="F:oxidoreductase activity, acting on NAD(P)H"/>
    <property type="evidence" value="ECO:0007669"/>
    <property type="project" value="TreeGrafter"/>
</dbReference>
<keyword evidence="4 7" id="KW-0560">Oxidoreductase</keyword>
<evidence type="ECO:0000256" key="1">
    <source>
        <dbReference type="ARBA" id="ARBA00001974"/>
    </source>
</evidence>
<dbReference type="PANTHER" id="PTHR43557:SF2">
    <property type="entry name" value="RIESKE DOMAIN-CONTAINING PROTEIN-RELATED"/>
    <property type="match status" value="1"/>
</dbReference>
<dbReference type="SUPFAM" id="SSF55424">
    <property type="entry name" value="FAD/NAD-linked reductases, dimerisation (C-terminal) domain"/>
    <property type="match status" value="1"/>
</dbReference>
<dbReference type="EMBL" id="CADIKZ010000001">
    <property type="protein sequence ID" value="CAB3826319.1"/>
    <property type="molecule type" value="Genomic_DNA"/>
</dbReference>